<evidence type="ECO:0000313" key="1">
    <source>
        <dbReference type="EMBL" id="KIM51015.1"/>
    </source>
</evidence>
<accession>A0A0C3CQZ4</accession>
<dbReference type="InParanoid" id="A0A0C3CQZ4"/>
<gene>
    <name evidence="1" type="ORF">SCLCIDRAFT_1224932</name>
</gene>
<proteinExistence type="predicted"/>
<sequence length="113" mass="12449">MCPALNSCSDAGPEESATSTFVKIVQKIGHRCPRTNPFTASAGWQKACGDERLDPLWELSSGILATSEVLGIYQLLLELAVRRTPGTCGQTKRGEALARRKWYAAKIIKLMRR</sequence>
<protein>
    <submittedName>
        <fullName evidence="1">Uncharacterized protein</fullName>
    </submittedName>
</protein>
<dbReference type="Proteomes" id="UP000053989">
    <property type="component" value="Unassembled WGS sequence"/>
</dbReference>
<name>A0A0C3CQZ4_9AGAM</name>
<reference evidence="1 2" key="1">
    <citation type="submission" date="2014-04" db="EMBL/GenBank/DDBJ databases">
        <authorList>
            <consortium name="DOE Joint Genome Institute"/>
            <person name="Kuo A."/>
            <person name="Kohler A."/>
            <person name="Nagy L.G."/>
            <person name="Floudas D."/>
            <person name="Copeland A."/>
            <person name="Barry K.W."/>
            <person name="Cichocki N."/>
            <person name="Veneault-Fourrey C."/>
            <person name="LaButti K."/>
            <person name="Lindquist E.A."/>
            <person name="Lipzen A."/>
            <person name="Lundell T."/>
            <person name="Morin E."/>
            <person name="Murat C."/>
            <person name="Sun H."/>
            <person name="Tunlid A."/>
            <person name="Henrissat B."/>
            <person name="Grigoriev I.V."/>
            <person name="Hibbett D.S."/>
            <person name="Martin F."/>
            <person name="Nordberg H.P."/>
            <person name="Cantor M.N."/>
            <person name="Hua S.X."/>
        </authorList>
    </citation>
    <scope>NUCLEOTIDE SEQUENCE [LARGE SCALE GENOMIC DNA]</scope>
    <source>
        <strain evidence="1 2">Foug A</strain>
    </source>
</reference>
<dbReference type="AlphaFoldDB" id="A0A0C3CQZ4"/>
<dbReference type="EMBL" id="KN822297">
    <property type="protein sequence ID" value="KIM51015.1"/>
    <property type="molecule type" value="Genomic_DNA"/>
</dbReference>
<evidence type="ECO:0000313" key="2">
    <source>
        <dbReference type="Proteomes" id="UP000053989"/>
    </source>
</evidence>
<keyword evidence="2" id="KW-1185">Reference proteome</keyword>
<reference evidence="2" key="2">
    <citation type="submission" date="2015-01" db="EMBL/GenBank/DDBJ databases">
        <title>Evolutionary Origins and Diversification of the Mycorrhizal Mutualists.</title>
        <authorList>
            <consortium name="DOE Joint Genome Institute"/>
            <consortium name="Mycorrhizal Genomics Consortium"/>
            <person name="Kohler A."/>
            <person name="Kuo A."/>
            <person name="Nagy L.G."/>
            <person name="Floudas D."/>
            <person name="Copeland A."/>
            <person name="Barry K.W."/>
            <person name="Cichocki N."/>
            <person name="Veneault-Fourrey C."/>
            <person name="LaButti K."/>
            <person name="Lindquist E.A."/>
            <person name="Lipzen A."/>
            <person name="Lundell T."/>
            <person name="Morin E."/>
            <person name="Murat C."/>
            <person name="Riley R."/>
            <person name="Ohm R."/>
            <person name="Sun H."/>
            <person name="Tunlid A."/>
            <person name="Henrissat B."/>
            <person name="Grigoriev I.V."/>
            <person name="Hibbett D.S."/>
            <person name="Martin F."/>
        </authorList>
    </citation>
    <scope>NUCLEOTIDE SEQUENCE [LARGE SCALE GENOMIC DNA]</scope>
    <source>
        <strain evidence="2">Foug A</strain>
    </source>
</reference>
<organism evidence="1 2">
    <name type="scientific">Scleroderma citrinum Foug A</name>
    <dbReference type="NCBI Taxonomy" id="1036808"/>
    <lineage>
        <taxon>Eukaryota</taxon>
        <taxon>Fungi</taxon>
        <taxon>Dikarya</taxon>
        <taxon>Basidiomycota</taxon>
        <taxon>Agaricomycotina</taxon>
        <taxon>Agaricomycetes</taxon>
        <taxon>Agaricomycetidae</taxon>
        <taxon>Boletales</taxon>
        <taxon>Sclerodermatineae</taxon>
        <taxon>Sclerodermataceae</taxon>
        <taxon>Scleroderma</taxon>
    </lineage>
</organism>
<dbReference type="HOGENOM" id="CLU_2135024_0_0_1"/>